<dbReference type="InterPro" id="IPR024207">
    <property type="entry name" value="CotJB_dom"/>
</dbReference>
<gene>
    <name evidence="2" type="ORF">IAB27_05085</name>
</gene>
<dbReference type="Proteomes" id="UP000886786">
    <property type="component" value="Unassembled WGS sequence"/>
</dbReference>
<keyword evidence="2" id="KW-0167">Capsid protein</keyword>
<reference evidence="2" key="1">
    <citation type="submission" date="2020-10" db="EMBL/GenBank/DDBJ databases">
        <authorList>
            <person name="Gilroy R."/>
        </authorList>
    </citation>
    <scope>NUCLEOTIDE SEQUENCE</scope>
    <source>
        <strain evidence="2">CHK147-3167</strain>
    </source>
</reference>
<organism evidence="2 3">
    <name type="scientific">Candidatus Coprosoma intestinipullorum</name>
    <dbReference type="NCBI Taxonomy" id="2840752"/>
    <lineage>
        <taxon>Bacteria</taxon>
        <taxon>Bacillati</taxon>
        <taxon>Bacillota</taxon>
        <taxon>Bacillota incertae sedis</taxon>
        <taxon>Candidatus Coprosoma</taxon>
    </lineage>
</organism>
<evidence type="ECO:0000313" key="3">
    <source>
        <dbReference type="Proteomes" id="UP000886786"/>
    </source>
</evidence>
<dbReference type="AlphaFoldDB" id="A0A9D1CYQ3"/>
<name>A0A9D1CYQ3_9FIRM</name>
<keyword evidence="2" id="KW-0946">Virion</keyword>
<sequence length="168" mass="19436">MNNYMNDGFNMVTGLQFGNFNQEMPRDNALTMKLAQQAGDNMNFNKCGFNGDANPNNLYDVYNGFIRGNMFPDLFNQYKISKPFDVRPMNEQAELLTKVDAYSFAAHDVALYLDTHPNDQDMIRLYDSLNEDVKKVTNEYENKFGPLLVNGATGYPWTWNESPWPWEK</sequence>
<protein>
    <submittedName>
        <fullName evidence="2">Spore coat protein CotJB</fullName>
    </submittedName>
</protein>
<dbReference type="Pfam" id="PF12652">
    <property type="entry name" value="CotJB"/>
    <property type="match status" value="1"/>
</dbReference>
<reference evidence="2" key="2">
    <citation type="journal article" date="2021" name="PeerJ">
        <title>Extensive microbial diversity within the chicken gut microbiome revealed by metagenomics and culture.</title>
        <authorList>
            <person name="Gilroy R."/>
            <person name="Ravi A."/>
            <person name="Getino M."/>
            <person name="Pursley I."/>
            <person name="Horton D.L."/>
            <person name="Alikhan N.F."/>
            <person name="Baker D."/>
            <person name="Gharbi K."/>
            <person name="Hall N."/>
            <person name="Watson M."/>
            <person name="Adriaenssens E.M."/>
            <person name="Foster-Nyarko E."/>
            <person name="Jarju S."/>
            <person name="Secka A."/>
            <person name="Antonio M."/>
            <person name="Oren A."/>
            <person name="Chaudhuri R.R."/>
            <person name="La Ragione R."/>
            <person name="Hildebrand F."/>
            <person name="Pallen M.J."/>
        </authorList>
    </citation>
    <scope>NUCLEOTIDE SEQUENCE</scope>
    <source>
        <strain evidence="2">CHK147-3167</strain>
    </source>
</reference>
<dbReference type="EMBL" id="DVFV01000094">
    <property type="protein sequence ID" value="HIQ90977.1"/>
    <property type="molecule type" value="Genomic_DNA"/>
</dbReference>
<accession>A0A9D1CYQ3</accession>
<evidence type="ECO:0000313" key="2">
    <source>
        <dbReference type="EMBL" id="HIQ90977.1"/>
    </source>
</evidence>
<proteinExistence type="predicted"/>
<evidence type="ECO:0000259" key="1">
    <source>
        <dbReference type="Pfam" id="PF12652"/>
    </source>
</evidence>
<comment type="caution">
    <text evidence="2">The sequence shown here is derived from an EMBL/GenBank/DDBJ whole genome shotgun (WGS) entry which is preliminary data.</text>
</comment>
<feature type="domain" description="Protein CotJB" evidence="1">
    <location>
        <begin position="94"/>
        <end position="167"/>
    </location>
</feature>